<dbReference type="EMBL" id="CAUYUJ010014949">
    <property type="protein sequence ID" value="CAK0848030.1"/>
    <property type="molecule type" value="Genomic_DNA"/>
</dbReference>
<evidence type="ECO:0000313" key="3">
    <source>
        <dbReference type="Proteomes" id="UP001189429"/>
    </source>
</evidence>
<dbReference type="Pfam" id="PF13516">
    <property type="entry name" value="LRR_6"/>
    <property type="match status" value="1"/>
</dbReference>
<dbReference type="SUPFAM" id="SSF52047">
    <property type="entry name" value="RNI-like"/>
    <property type="match status" value="1"/>
</dbReference>
<organism evidence="2 3">
    <name type="scientific">Prorocentrum cordatum</name>
    <dbReference type="NCBI Taxonomy" id="2364126"/>
    <lineage>
        <taxon>Eukaryota</taxon>
        <taxon>Sar</taxon>
        <taxon>Alveolata</taxon>
        <taxon>Dinophyceae</taxon>
        <taxon>Prorocentrales</taxon>
        <taxon>Prorocentraceae</taxon>
        <taxon>Prorocentrum</taxon>
    </lineage>
</organism>
<name>A0ABN9TPN7_9DINO</name>
<gene>
    <name evidence="2" type="ORF">PCOR1329_LOCUS41085</name>
</gene>
<sequence length="473" mass="51534">MHAAAKASESTGTFVFTHRLLEHAERLELPLYLREKCTAKFVDLSGLDNWDSVSLRAIAAAVKYGLRSTRSLVLDGIAIGCRPEVFEDWCAAFEEHPGLQHVSLRHSGLDDSGAQRLAQVLHAHPVLFSLDLSHNRVGDAGVAALAEALEDNHALLELCLEGTDASEATLHGLAMVLERNSLQLTGRGSPAQLLRGLRRARADARTSSARLSADAAGVTPSTEIALEAGACPPGRPPLPPRGAFGAPGLAPRPEAEQLFFAADGPSVQGLLQELARRCEAPAPHGTASQREVLCELRCRAADLRCRRQLERQRGEEALGRVAAALRDGRERLGPQEEQLRRLKEELAEAVECTKAVLEGVVGKKVALKSAADELQRERQQTYHDEVTAEKLVHDLRLWNEEVAEEAQQLERDLHVLEASCERLAAEGERSRRLLHALSFETDRESFKPSWVLQSAPPPGAHRMVTSTGLLQGA</sequence>
<comment type="caution">
    <text evidence="2">The sequence shown here is derived from an EMBL/GenBank/DDBJ whole genome shotgun (WGS) entry which is preliminary data.</text>
</comment>
<dbReference type="InterPro" id="IPR032675">
    <property type="entry name" value="LRR_dom_sf"/>
</dbReference>
<dbReference type="Proteomes" id="UP001189429">
    <property type="component" value="Unassembled WGS sequence"/>
</dbReference>
<keyword evidence="3" id="KW-1185">Reference proteome</keyword>
<evidence type="ECO:0000313" key="2">
    <source>
        <dbReference type="EMBL" id="CAK0848030.1"/>
    </source>
</evidence>
<feature type="coiled-coil region" evidence="1">
    <location>
        <begin position="399"/>
        <end position="426"/>
    </location>
</feature>
<dbReference type="PANTHER" id="PTHR24114:SF2">
    <property type="entry name" value="F-BOX DOMAIN-CONTAINING PROTEIN-RELATED"/>
    <property type="match status" value="1"/>
</dbReference>
<accession>A0ABN9TPN7</accession>
<dbReference type="InterPro" id="IPR052394">
    <property type="entry name" value="LRR-containing"/>
</dbReference>
<dbReference type="SMART" id="SM00368">
    <property type="entry name" value="LRR_RI"/>
    <property type="match status" value="3"/>
</dbReference>
<proteinExistence type="predicted"/>
<dbReference type="Gene3D" id="3.80.10.10">
    <property type="entry name" value="Ribonuclease Inhibitor"/>
    <property type="match status" value="1"/>
</dbReference>
<dbReference type="InterPro" id="IPR001611">
    <property type="entry name" value="Leu-rich_rpt"/>
</dbReference>
<dbReference type="PANTHER" id="PTHR24114">
    <property type="entry name" value="LEUCINE RICH REPEAT FAMILY PROTEIN"/>
    <property type="match status" value="1"/>
</dbReference>
<keyword evidence="1" id="KW-0175">Coiled coil</keyword>
<evidence type="ECO:0000256" key="1">
    <source>
        <dbReference type="SAM" id="Coils"/>
    </source>
</evidence>
<protein>
    <submittedName>
        <fullName evidence="2">Uncharacterized protein</fullName>
    </submittedName>
</protein>
<reference evidence="2" key="1">
    <citation type="submission" date="2023-10" db="EMBL/GenBank/DDBJ databases">
        <authorList>
            <person name="Chen Y."/>
            <person name="Shah S."/>
            <person name="Dougan E. K."/>
            <person name="Thang M."/>
            <person name="Chan C."/>
        </authorList>
    </citation>
    <scope>NUCLEOTIDE SEQUENCE [LARGE SCALE GENOMIC DNA]</scope>
</reference>